<accession>A0A8J7WN18</accession>
<keyword evidence="1" id="KW-0812">Transmembrane</keyword>
<dbReference type="RefSeq" id="WP_211467718.1">
    <property type="nucleotide sequence ID" value="NZ_JAGSXH010000033.1"/>
</dbReference>
<protein>
    <submittedName>
        <fullName evidence="2">Uncharacterized protein</fullName>
    </submittedName>
</protein>
<dbReference type="Proteomes" id="UP000677913">
    <property type="component" value="Unassembled WGS sequence"/>
</dbReference>
<keyword evidence="1" id="KW-1133">Transmembrane helix</keyword>
<feature type="transmembrane region" description="Helical" evidence="1">
    <location>
        <begin position="30"/>
        <end position="49"/>
    </location>
</feature>
<keyword evidence="1" id="KW-0472">Membrane</keyword>
<sequence length="146" mass="16070">MLTCVAVLVPWTVFLGLSLPDQHRANHWRLTWTGFDGLLLLALGATVYLGWRGRQAVIPGAIVTATLLVCDAWFDVTLDLGTAGVWWSVASAVLIELPLAVFFLSRALRMISLTARQAYARLGIDEPPPSVFKLPLFGIAREPDQR</sequence>
<gene>
    <name evidence="2" type="ORF">KGA66_11820</name>
</gene>
<comment type="caution">
    <text evidence="2">The sequence shown here is derived from an EMBL/GenBank/DDBJ whole genome shotgun (WGS) entry which is preliminary data.</text>
</comment>
<dbReference type="AlphaFoldDB" id="A0A8J7WN18"/>
<feature type="transmembrane region" description="Helical" evidence="1">
    <location>
        <begin position="86"/>
        <end position="104"/>
    </location>
</feature>
<keyword evidence="3" id="KW-1185">Reference proteome</keyword>
<name>A0A8J7WN18_9ACTN</name>
<reference evidence="2" key="1">
    <citation type="submission" date="2021-04" db="EMBL/GenBank/DDBJ databases">
        <title>Genome based classification of Actinospica acidithermotolerans sp. nov., an actinobacterium isolated from an Indonesian hot spring.</title>
        <authorList>
            <person name="Kusuma A.B."/>
            <person name="Putra K.E."/>
            <person name="Nafisah S."/>
            <person name="Loh J."/>
            <person name="Nouioui I."/>
            <person name="Goodfellow M."/>
        </authorList>
    </citation>
    <scope>NUCLEOTIDE SEQUENCE</scope>
    <source>
        <strain evidence="2">DSM 45618</strain>
    </source>
</reference>
<evidence type="ECO:0000313" key="3">
    <source>
        <dbReference type="Proteomes" id="UP000677913"/>
    </source>
</evidence>
<feature type="transmembrane region" description="Helical" evidence="1">
    <location>
        <begin position="56"/>
        <end position="74"/>
    </location>
</feature>
<dbReference type="EMBL" id="JAGSXH010000033">
    <property type="protein sequence ID" value="MBS2963740.1"/>
    <property type="molecule type" value="Genomic_DNA"/>
</dbReference>
<organism evidence="2 3">
    <name type="scientific">Actinocrinis puniceicyclus</name>
    <dbReference type="NCBI Taxonomy" id="977794"/>
    <lineage>
        <taxon>Bacteria</taxon>
        <taxon>Bacillati</taxon>
        <taxon>Actinomycetota</taxon>
        <taxon>Actinomycetes</taxon>
        <taxon>Catenulisporales</taxon>
        <taxon>Actinospicaceae</taxon>
        <taxon>Actinocrinis</taxon>
    </lineage>
</organism>
<proteinExistence type="predicted"/>
<evidence type="ECO:0000256" key="1">
    <source>
        <dbReference type="SAM" id="Phobius"/>
    </source>
</evidence>
<evidence type="ECO:0000313" key="2">
    <source>
        <dbReference type="EMBL" id="MBS2963740.1"/>
    </source>
</evidence>